<feature type="transmembrane region" description="Helical" evidence="1">
    <location>
        <begin position="28"/>
        <end position="51"/>
    </location>
</feature>
<feature type="transmembrane region" description="Helical" evidence="1">
    <location>
        <begin position="5"/>
        <end position="22"/>
    </location>
</feature>
<evidence type="ECO:0000313" key="2">
    <source>
        <dbReference type="EMBL" id="AQS47135.1"/>
    </source>
</evidence>
<dbReference type="Proteomes" id="UP000185622">
    <property type="component" value="Chromosome"/>
</dbReference>
<keyword evidence="3" id="KW-1185">Reference proteome</keyword>
<name>A0ABN4X554_9RHOB</name>
<keyword evidence="1" id="KW-0472">Membrane</keyword>
<dbReference type="RefSeq" id="WP_075777390.1">
    <property type="nucleotide sequence ID" value="NZ_CP019437.1"/>
</dbReference>
<proteinExistence type="predicted"/>
<keyword evidence="1" id="KW-1133">Transmembrane helix</keyword>
<accession>A0ABN4X554</accession>
<keyword evidence="1" id="KW-0812">Transmembrane</keyword>
<reference evidence="2 3" key="1">
    <citation type="submission" date="2017-01" db="EMBL/GenBank/DDBJ databases">
        <title>The complete genome sequence of a sulfur-oxidizing marine bacterium Thioclava sp. 25B10_4T.</title>
        <authorList>
            <person name="Liu Y."/>
            <person name="Lai Q."/>
            <person name="Shao Z."/>
        </authorList>
    </citation>
    <scope>NUCLEOTIDE SEQUENCE [LARGE SCALE GENOMIC DNA]</scope>
    <source>
        <strain evidence="2 3">25B10_4</strain>
    </source>
</reference>
<gene>
    <name evidence="2" type="ORF">BMG03_04485</name>
</gene>
<sequence length="76" mass="8527">MPVGYIFIGSLVGHVCLVLTLLRGGSIWLSLLVDVVAGLVAVLLLLVTQSARRWWQDRRRRARRAKTACRDGQTMH</sequence>
<evidence type="ECO:0000256" key="1">
    <source>
        <dbReference type="SAM" id="Phobius"/>
    </source>
</evidence>
<dbReference type="EMBL" id="CP019437">
    <property type="protein sequence ID" value="AQS47135.1"/>
    <property type="molecule type" value="Genomic_DNA"/>
</dbReference>
<organism evidence="2 3">
    <name type="scientific">Thioclava nitratireducens</name>
    <dbReference type="NCBI Taxonomy" id="1915078"/>
    <lineage>
        <taxon>Bacteria</taxon>
        <taxon>Pseudomonadati</taxon>
        <taxon>Pseudomonadota</taxon>
        <taxon>Alphaproteobacteria</taxon>
        <taxon>Rhodobacterales</taxon>
        <taxon>Paracoccaceae</taxon>
        <taxon>Thioclava</taxon>
    </lineage>
</organism>
<protein>
    <submittedName>
        <fullName evidence="2">Uncharacterized protein</fullName>
    </submittedName>
</protein>
<evidence type="ECO:0000313" key="3">
    <source>
        <dbReference type="Proteomes" id="UP000185622"/>
    </source>
</evidence>